<name>A0A376CK27_9CORY</name>
<dbReference type="EMBL" id="UFXQ01000001">
    <property type="protein sequence ID" value="STC68774.1"/>
    <property type="molecule type" value="Genomic_DNA"/>
</dbReference>
<evidence type="ECO:0000313" key="9">
    <source>
        <dbReference type="EMBL" id="STC68774.1"/>
    </source>
</evidence>
<keyword evidence="10" id="KW-1185">Reference proteome</keyword>
<organism evidence="9 10">
    <name type="scientific">Corynebacterium pilosum</name>
    <dbReference type="NCBI Taxonomy" id="35756"/>
    <lineage>
        <taxon>Bacteria</taxon>
        <taxon>Bacillati</taxon>
        <taxon>Actinomycetota</taxon>
        <taxon>Actinomycetes</taxon>
        <taxon>Mycobacteriales</taxon>
        <taxon>Corynebacteriaceae</taxon>
        <taxon>Corynebacterium</taxon>
    </lineage>
</organism>
<dbReference type="PANTHER" id="PTHR32309:SF31">
    <property type="entry name" value="CAPSULAR EXOPOLYSACCHARIDE FAMILY"/>
    <property type="match status" value="1"/>
</dbReference>
<dbReference type="RefSeq" id="WP_018582738.1">
    <property type="nucleotide sequence ID" value="NZ_LDYD01000011.1"/>
</dbReference>
<reference evidence="9 10" key="1">
    <citation type="submission" date="2018-06" db="EMBL/GenBank/DDBJ databases">
        <authorList>
            <consortium name="Pathogen Informatics"/>
            <person name="Doyle S."/>
        </authorList>
    </citation>
    <scope>NUCLEOTIDE SEQUENCE [LARGE SCALE GENOMIC DNA]</scope>
    <source>
        <strain evidence="9 10">NCTC11862</strain>
    </source>
</reference>
<keyword evidence="3" id="KW-1003">Cell membrane</keyword>
<dbReference type="AlphaFoldDB" id="A0A376CK27"/>
<evidence type="ECO:0000256" key="7">
    <source>
        <dbReference type="SAM" id="Phobius"/>
    </source>
</evidence>
<evidence type="ECO:0000256" key="4">
    <source>
        <dbReference type="ARBA" id="ARBA00022692"/>
    </source>
</evidence>
<accession>A0A376CK27</accession>
<keyword evidence="5 7" id="KW-1133">Transmembrane helix</keyword>
<dbReference type="STRING" id="35756.GCA_001044155_00149"/>
<protein>
    <submittedName>
        <fullName evidence="9">Capsular polysaccharide biosynthesis protein</fullName>
    </submittedName>
</protein>
<comment type="similarity">
    <text evidence="2">Belongs to the CpsC/CapA family.</text>
</comment>
<feature type="domain" description="Polysaccharide chain length determinant N-terminal" evidence="8">
    <location>
        <begin position="19"/>
        <end position="81"/>
    </location>
</feature>
<sequence length="390" mass="41050">MQTENYIENASLGFDQVGRILRRRKAWIAVGIVVGMLVAIGVILFMPKQYTATTHVHVTPVGAGASSDSLDMSTERQLAESAKTAVAAAQALGGGWSSEKLLENTRVGGDSESTILRISFTGKTPQRAATGSMAMAEAYLQVGSDAVAMRNENLMRSLDEQIIQQEGALETLQMAAAMGGTPEAVQAESLRRAIADLQQRRIELSSSAGPTGEIVTSAEANRIDTSPSTLRTLALGLVGGLALGVLLALIVQATARRPADSSEIEQLLGVPVFRPAAPEGDSDRWSLASEFARHAAGDGGRIRLLIDDHDSTSIDAANAIASSLDADINGLRASWSESIHAAGTADSVLVIIPREWTKAALQRLRDDLSHVDAHVIGAVVSDAPVDQTVS</sequence>
<dbReference type="GO" id="GO:0005886">
    <property type="term" value="C:plasma membrane"/>
    <property type="evidence" value="ECO:0007669"/>
    <property type="project" value="UniProtKB-SubCell"/>
</dbReference>
<keyword evidence="6 7" id="KW-0472">Membrane</keyword>
<dbReference type="OrthoDB" id="3542802at2"/>
<evidence type="ECO:0000256" key="3">
    <source>
        <dbReference type="ARBA" id="ARBA00022475"/>
    </source>
</evidence>
<keyword evidence="4 7" id="KW-0812">Transmembrane</keyword>
<gene>
    <name evidence="9" type="ORF">NCTC11862_00549</name>
</gene>
<dbReference type="PANTHER" id="PTHR32309">
    <property type="entry name" value="TYROSINE-PROTEIN KINASE"/>
    <property type="match status" value="1"/>
</dbReference>
<dbReference type="InterPro" id="IPR003856">
    <property type="entry name" value="LPS_length_determ_N"/>
</dbReference>
<proteinExistence type="inferred from homology"/>
<dbReference type="Proteomes" id="UP000254467">
    <property type="component" value="Unassembled WGS sequence"/>
</dbReference>
<evidence type="ECO:0000256" key="5">
    <source>
        <dbReference type="ARBA" id="ARBA00022989"/>
    </source>
</evidence>
<evidence type="ECO:0000313" key="10">
    <source>
        <dbReference type="Proteomes" id="UP000254467"/>
    </source>
</evidence>
<dbReference type="Pfam" id="PF02706">
    <property type="entry name" value="Wzz"/>
    <property type="match status" value="1"/>
</dbReference>
<dbReference type="InterPro" id="IPR050445">
    <property type="entry name" value="Bact_polysacc_biosynth/exp"/>
</dbReference>
<evidence type="ECO:0000256" key="1">
    <source>
        <dbReference type="ARBA" id="ARBA00004651"/>
    </source>
</evidence>
<evidence type="ECO:0000259" key="8">
    <source>
        <dbReference type="Pfam" id="PF02706"/>
    </source>
</evidence>
<feature type="transmembrane region" description="Helical" evidence="7">
    <location>
        <begin position="26"/>
        <end position="46"/>
    </location>
</feature>
<evidence type="ECO:0000256" key="6">
    <source>
        <dbReference type="ARBA" id="ARBA00023136"/>
    </source>
</evidence>
<evidence type="ECO:0000256" key="2">
    <source>
        <dbReference type="ARBA" id="ARBA00006683"/>
    </source>
</evidence>
<comment type="subcellular location">
    <subcellularLocation>
        <location evidence="1">Cell membrane</location>
        <topology evidence="1">Multi-pass membrane protein</topology>
    </subcellularLocation>
</comment>
<feature type="transmembrane region" description="Helical" evidence="7">
    <location>
        <begin position="233"/>
        <end position="251"/>
    </location>
</feature>